<name>A0A9P7GS02_9AGAR</name>
<accession>A0A9P7GS02</accession>
<dbReference type="OrthoDB" id="3025558at2759"/>
<reference evidence="1" key="1">
    <citation type="submission" date="2021-02" db="EMBL/GenBank/DDBJ databases">
        <authorList>
            <person name="Nieuwenhuis M."/>
            <person name="Van De Peppel L.J.J."/>
        </authorList>
    </citation>
    <scope>NUCLEOTIDE SEQUENCE</scope>
    <source>
        <strain evidence="1">D49</strain>
    </source>
</reference>
<gene>
    <name evidence="1" type="ORF">H0H81_012580</name>
</gene>
<sequence>MTIIKIAATVLSAVELEVKEKKVAAMTTPSPPQELKDKTTWLQCTLKNETQFNVLFRDTYFESGTYWDPPRSFGPFEQCVFSCINEDNAISGAAGGTSFRLVLDNDNYYDFSLGWISPLGSYKVGVAESSNPRDGYDAADKGSGIVRSEKIFQGKDKHGNLSDFRIDISATSSQKPLFVVKQVLVPTGIIPSLLNDALALVV</sequence>
<protein>
    <submittedName>
        <fullName evidence="1">Uncharacterized protein</fullName>
    </submittedName>
</protein>
<dbReference type="EMBL" id="JABCKI010000048">
    <property type="protein sequence ID" value="KAG5653508.1"/>
    <property type="molecule type" value="Genomic_DNA"/>
</dbReference>
<comment type="caution">
    <text evidence="1">The sequence shown here is derived from an EMBL/GenBank/DDBJ whole genome shotgun (WGS) entry which is preliminary data.</text>
</comment>
<evidence type="ECO:0000313" key="2">
    <source>
        <dbReference type="Proteomes" id="UP000717328"/>
    </source>
</evidence>
<reference evidence="1" key="2">
    <citation type="submission" date="2021-10" db="EMBL/GenBank/DDBJ databases">
        <title>Phylogenomics reveals ancestral predisposition of the termite-cultivated fungus Termitomyces towards a domesticated lifestyle.</title>
        <authorList>
            <person name="Auxier B."/>
            <person name="Grum-Grzhimaylo A."/>
            <person name="Cardenas M.E."/>
            <person name="Lodge J.D."/>
            <person name="Laessoe T."/>
            <person name="Pedersen O."/>
            <person name="Smith M.E."/>
            <person name="Kuyper T.W."/>
            <person name="Franco-Molano E.A."/>
            <person name="Baroni T.J."/>
            <person name="Aanen D.K."/>
        </authorList>
    </citation>
    <scope>NUCLEOTIDE SEQUENCE</scope>
    <source>
        <strain evidence="1">D49</strain>
    </source>
</reference>
<evidence type="ECO:0000313" key="1">
    <source>
        <dbReference type="EMBL" id="KAG5653508.1"/>
    </source>
</evidence>
<dbReference type="AlphaFoldDB" id="A0A9P7GS02"/>
<dbReference type="Proteomes" id="UP000717328">
    <property type="component" value="Unassembled WGS sequence"/>
</dbReference>
<organism evidence="1 2">
    <name type="scientific">Sphagnurus paluster</name>
    <dbReference type="NCBI Taxonomy" id="117069"/>
    <lineage>
        <taxon>Eukaryota</taxon>
        <taxon>Fungi</taxon>
        <taxon>Dikarya</taxon>
        <taxon>Basidiomycota</taxon>
        <taxon>Agaricomycotina</taxon>
        <taxon>Agaricomycetes</taxon>
        <taxon>Agaricomycetidae</taxon>
        <taxon>Agaricales</taxon>
        <taxon>Tricholomatineae</taxon>
        <taxon>Lyophyllaceae</taxon>
        <taxon>Sphagnurus</taxon>
    </lineage>
</organism>
<proteinExistence type="predicted"/>
<keyword evidence="2" id="KW-1185">Reference proteome</keyword>